<gene>
    <name evidence="4" type="ORF">PBIL07802_LOCUS6135</name>
</gene>
<keyword evidence="2" id="KW-0812">Transmembrane</keyword>
<evidence type="ECO:0000313" key="4">
    <source>
        <dbReference type="EMBL" id="CAE0243966.1"/>
    </source>
</evidence>
<feature type="transmembrane region" description="Helical" evidence="2">
    <location>
        <begin position="274"/>
        <end position="296"/>
    </location>
</feature>
<sequence length="690" mass="75795">MGGGRRDRGKKKVHPSGLPLSKRSMTSGGGSTIEEETDEQVEGEPDGRAPTSLDPPLALNNARSHSQLITAENEAVAVRKSGEYKFGENNGQMFERKKSVFNAQDSVVSLLMQNSSGDVEGMQGGDEVKAKARSGEGGTEKVKKRKTSGGGVMLDPFSTNLPTDRAVRRGSMMMLAESIATIDQAILEQGKMGKKSSSDMKEKMKRQQQRMRGVCNRCCIRKRALNLWEVEAVKTFLFAFACLPLAIGIFWGVARSIAPSACAAAEQEGLTTGVLAAIIVGLSLIFAVISTLLMALTSWAISKPLRQLVQGLEGLCSLNFMEKEPDKIKDLQLATGMLKIGEVVQAQNAFNVLHKALFAFSKYVPPDVVQSLVKAKGEAVLAVTPRKVTIFFSDIASFTTYAESLEQEELVKWLASYFSVMCEAISSRNGVVGEFVGDAIMAYWNGIDGIDVNEHEYFACDSALRQLELLVKLRELWEKRGWPKCHIRCGLHTDIVLCGNIGSPARMKYGLVGDGVNLASRLEGLCKVYNTKCLISESVASVAKVVDCFVLRPLDRVIVKGKEEPVAIYELVGRKGQVSLTKERRCEAFTYIVKSFWKGEWKMCVASCRHYLKHDAADVPCQRLLKRAEVLANEQDENESVLAASACAEDGFANISDARSSIRAKRMEGFRAEYEEKGYVELSVLKLDEK</sequence>
<dbReference type="PANTHER" id="PTHR43081:SF1">
    <property type="entry name" value="ADENYLATE CYCLASE, TERMINAL-DIFFERENTIATION SPECIFIC"/>
    <property type="match status" value="1"/>
</dbReference>
<feature type="compositionally biased region" description="Basic and acidic residues" evidence="1">
    <location>
        <begin position="126"/>
        <end position="141"/>
    </location>
</feature>
<organism evidence="4">
    <name type="scientific">Palpitomonas bilix</name>
    <dbReference type="NCBI Taxonomy" id="652834"/>
    <lineage>
        <taxon>Eukaryota</taxon>
        <taxon>Eukaryota incertae sedis</taxon>
    </lineage>
</organism>
<protein>
    <recommendedName>
        <fullName evidence="3">Guanylate cyclase domain-containing protein</fullName>
    </recommendedName>
</protein>
<evidence type="ECO:0000256" key="1">
    <source>
        <dbReference type="SAM" id="MobiDB-lite"/>
    </source>
</evidence>
<reference evidence="4" key="1">
    <citation type="submission" date="2021-01" db="EMBL/GenBank/DDBJ databases">
        <authorList>
            <person name="Corre E."/>
            <person name="Pelletier E."/>
            <person name="Niang G."/>
            <person name="Scheremetjew M."/>
            <person name="Finn R."/>
            <person name="Kale V."/>
            <person name="Holt S."/>
            <person name="Cochrane G."/>
            <person name="Meng A."/>
            <person name="Brown T."/>
            <person name="Cohen L."/>
        </authorList>
    </citation>
    <scope>NUCLEOTIDE SEQUENCE</scope>
    <source>
        <strain evidence="4">NIES-2562</strain>
    </source>
</reference>
<dbReference type="SMART" id="SM00044">
    <property type="entry name" value="CYCc"/>
    <property type="match status" value="1"/>
</dbReference>
<name>A0A7S3D1Y8_9EUKA</name>
<dbReference type="InterPro" id="IPR029787">
    <property type="entry name" value="Nucleotide_cyclase"/>
</dbReference>
<dbReference type="CDD" id="cd07302">
    <property type="entry name" value="CHD"/>
    <property type="match status" value="1"/>
</dbReference>
<dbReference type="Gene3D" id="3.30.70.1230">
    <property type="entry name" value="Nucleotide cyclase"/>
    <property type="match status" value="1"/>
</dbReference>
<dbReference type="InterPro" id="IPR001054">
    <property type="entry name" value="A/G_cyclase"/>
</dbReference>
<feature type="region of interest" description="Disordered" evidence="1">
    <location>
        <begin position="1"/>
        <end position="61"/>
    </location>
</feature>
<dbReference type="SUPFAM" id="SSF55073">
    <property type="entry name" value="Nucleotide cyclase"/>
    <property type="match status" value="1"/>
</dbReference>
<dbReference type="EMBL" id="HBIB01009696">
    <property type="protein sequence ID" value="CAE0243966.1"/>
    <property type="molecule type" value="Transcribed_RNA"/>
</dbReference>
<feature type="domain" description="Guanylate cyclase" evidence="3">
    <location>
        <begin position="389"/>
        <end position="523"/>
    </location>
</feature>
<feature type="transmembrane region" description="Helical" evidence="2">
    <location>
        <begin position="232"/>
        <end position="254"/>
    </location>
</feature>
<accession>A0A7S3D1Y8</accession>
<proteinExistence type="predicted"/>
<dbReference type="AlphaFoldDB" id="A0A7S3D1Y8"/>
<keyword evidence="2" id="KW-0472">Membrane</keyword>
<dbReference type="GO" id="GO:0006171">
    <property type="term" value="P:cAMP biosynthetic process"/>
    <property type="evidence" value="ECO:0007669"/>
    <property type="project" value="TreeGrafter"/>
</dbReference>
<feature type="region of interest" description="Disordered" evidence="1">
    <location>
        <begin position="116"/>
        <end position="155"/>
    </location>
</feature>
<evidence type="ECO:0000256" key="2">
    <source>
        <dbReference type="SAM" id="Phobius"/>
    </source>
</evidence>
<dbReference type="InterPro" id="IPR050697">
    <property type="entry name" value="Adenylyl/Guanylyl_Cyclase_3/4"/>
</dbReference>
<dbReference type="GO" id="GO:0035556">
    <property type="term" value="P:intracellular signal transduction"/>
    <property type="evidence" value="ECO:0007669"/>
    <property type="project" value="InterPro"/>
</dbReference>
<dbReference type="Pfam" id="PF00211">
    <property type="entry name" value="Guanylate_cyc"/>
    <property type="match status" value="1"/>
</dbReference>
<keyword evidence="2" id="KW-1133">Transmembrane helix</keyword>
<feature type="compositionally biased region" description="Acidic residues" evidence="1">
    <location>
        <begin position="33"/>
        <end position="44"/>
    </location>
</feature>
<dbReference type="PROSITE" id="PS50125">
    <property type="entry name" value="GUANYLATE_CYCLASE_2"/>
    <property type="match status" value="1"/>
</dbReference>
<evidence type="ECO:0000259" key="3">
    <source>
        <dbReference type="PROSITE" id="PS50125"/>
    </source>
</evidence>
<dbReference type="PANTHER" id="PTHR43081">
    <property type="entry name" value="ADENYLATE CYCLASE, TERMINAL-DIFFERENTIATION SPECIFIC-RELATED"/>
    <property type="match status" value="1"/>
</dbReference>